<dbReference type="EMBL" id="BK016088">
    <property type="protein sequence ID" value="DAF93909.1"/>
    <property type="molecule type" value="Genomic_DNA"/>
</dbReference>
<accession>A0A8S5UHF0</accession>
<name>A0A8S5UHF0_9CAUD</name>
<reference evidence="1" key="1">
    <citation type="journal article" date="2021" name="Proc. Natl. Acad. Sci. U.S.A.">
        <title>A Catalog of Tens of Thousands of Viruses from Human Metagenomes Reveals Hidden Associations with Chronic Diseases.</title>
        <authorList>
            <person name="Tisza M.J."/>
            <person name="Buck C.B."/>
        </authorList>
    </citation>
    <scope>NUCLEOTIDE SEQUENCE</scope>
    <source>
        <strain evidence="1">CtZd434</strain>
    </source>
</reference>
<protein>
    <submittedName>
        <fullName evidence="1">Uncharacterized protein</fullName>
    </submittedName>
</protein>
<evidence type="ECO:0000313" key="1">
    <source>
        <dbReference type="EMBL" id="DAF93909.1"/>
    </source>
</evidence>
<proteinExistence type="predicted"/>
<sequence>MITPLVKLLTWAIVAAIALYEITNVICKITRKQNKASTAKCRS</sequence>
<organism evidence="1">
    <name type="scientific">Siphoviridae sp. ctZd434</name>
    <dbReference type="NCBI Taxonomy" id="2825559"/>
    <lineage>
        <taxon>Viruses</taxon>
        <taxon>Duplodnaviria</taxon>
        <taxon>Heunggongvirae</taxon>
        <taxon>Uroviricota</taxon>
        <taxon>Caudoviricetes</taxon>
    </lineage>
</organism>